<proteinExistence type="predicted"/>
<dbReference type="GO" id="GO:0005615">
    <property type="term" value="C:extracellular space"/>
    <property type="evidence" value="ECO:0007669"/>
    <property type="project" value="TreeGrafter"/>
</dbReference>
<dbReference type="GO" id="GO:0020037">
    <property type="term" value="F:heme binding"/>
    <property type="evidence" value="ECO:0007669"/>
    <property type="project" value="InterPro"/>
</dbReference>
<evidence type="ECO:0000313" key="3">
    <source>
        <dbReference type="Proteomes" id="UP001046870"/>
    </source>
</evidence>
<feature type="signal peptide" evidence="1">
    <location>
        <begin position="1"/>
        <end position="22"/>
    </location>
</feature>
<dbReference type="PANTHER" id="PTHR11475">
    <property type="entry name" value="OXIDASE/PEROXIDASE"/>
    <property type="match status" value="1"/>
</dbReference>
<dbReference type="EMBL" id="JAFDVH010000006">
    <property type="protein sequence ID" value="KAG7476302.1"/>
    <property type="molecule type" value="Genomic_DNA"/>
</dbReference>
<dbReference type="InterPro" id="IPR037120">
    <property type="entry name" value="Haem_peroxidase_sf_animal"/>
</dbReference>
<dbReference type="PROSITE" id="PS50292">
    <property type="entry name" value="PEROXIDASE_3"/>
    <property type="match status" value="1"/>
</dbReference>
<name>A0A9D3TAN1_MEGAT</name>
<dbReference type="Pfam" id="PF03098">
    <property type="entry name" value="An_peroxidase"/>
    <property type="match status" value="1"/>
</dbReference>
<accession>A0A9D3TAN1</accession>
<organism evidence="2 3">
    <name type="scientific">Megalops atlanticus</name>
    <name type="common">Tarpon</name>
    <name type="synonym">Clupea gigantea</name>
    <dbReference type="NCBI Taxonomy" id="7932"/>
    <lineage>
        <taxon>Eukaryota</taxon>
        <taxon>Metazoa</taxon>
        <taxon>Chordata</taxon>
        <taxon>Craniata</taxon>
        <taxon>Vertebrata</taxon>
        <taxon>Euteleostomi</taxon>
        <taxon>Actinopterygii</taxon>
        <taxon>Neopterygii</taxon>
        <taxon>Teleostei</taxon>
        <taxon>Elopiformes</taxon>
        <taxon>Megalopidae</taxon>
        <taxon>Megalops</taxon>
    </lineage>
</organism>
<dbReference type="InterPro" id="IPR010255">
    <property type="entry name" value="Haem_peroxidase_sf"/>
</dbReference>
<evidence type="ECO:0000313" key="2">
    <source>
        <dbReference type="EMBL" id="KAG7476302.1"/>
    </source>
</evidence>
<dbReference type="AlphaFoldDB" id="A0A9D3TAN1"/>
<evidence type="ECO:0008006" key="4">
    <source>
        <dbReference type="Google" id="ProtNLM"/>
    </source>
</evidence>
<dbReference type="OrthoDB" id="8957046at2759"/>
<dbReference type="GO" id="GO:0004601">
    <property type="term" value="F:peroxidase activity"/>
    <property type="evidence" value="ECO:0007669"/>
    <property type="project" value="InterPro"/>
</dbReference>
<sequence length="388" mass="43369">MTPSPWLLALGLYLTLSSQISAEESLGRPFILSAVEDAKRMVDEAYKYSREESLARVQKRSASASDVLRLLKQPARDTRSAVRAADYMENTLRLIQERAHHAHKRSLNATDLLTADELSTIARLTGCAARVQPPSCRTTPLINKYRTATSVCNNRKNPRLGASNTPFTRWLPAQYEDGVSQPKGWDRSRLYNGFLLPLVREVSNRILSTPNEGIESDRNYTHLVTLFGQWNDHDLTFTPTSPSIRSFSNGINCDDSCEQADPCFPIRIPDGDPRFGSNSDQCIPLFRSAPACGTGNTGHIFGANNVREQINSLTAFLDVGQVYGSEDAQARDLRNLTNDEGLLRINQRFTDNGRELLPFSTMPVNNMCHPPEDHQHLWLGRGALLRGR</sequence>
<dbReference type="Gene3D" id="1.10.640.10">
    <property type="entry name" value="Haem peroxidase domain superfamily, animal type"/>
    <property type="match status" value="1"/>
</dbReference>
<dbReference type="GO" id="GO:0006979">
    <property type="term" value="P:response to oxidative stress"/>
    <property type="evidence" value="ECO:0007669"/>
    <property type="project" value="InterPro"/>
</dbReference>
<dbReference type="CDD" id="cd00076">
    <property type="entry name" value="HFD_SF"/>
    <property type="match status" value="1"/>
</dbReference>
<protein>
    <recommendedName>
        <fullName evidence="4">Eosinophil peroxidase</fullName>
    </recommendedName>
</protein>
<evidence type="ECO:0000256" key="1">
    <source>
        <dbReference type="SAM" id="SignalP"/>
    </source>
</evidence>
<dbReference type="SUPFAM" id="SSF48113">
    <property type="entry name" value="Heme-dependent peroxidases"/>
    <property type="match status" value="1"/>
</dbReference>
<dbReference type="Proteomes" id="UP001046870">
    <property type="component" value="Chromosome 6"/>
</dbReference>
<reference evidence="2" key="1">
    <citation type="submission" date="2021-01" db="EMBL/GenBank/DDBJ databases">
        <authorList>
            <person name="Zahm M."/>
            <person name="Roques C."/>
            <person name="Cabau C."/>
            <person name="Klopp C."/>
            <person name="Donnadieu C."/>
            <person name="Jouanno E."/>
            <person name="Lampietro C."/>
            <person name="Louis A."/>
            <person name="Herpin A."/>
            <person name="Echchiki A."/>
            <person name="Berthelot C."/>
            <person name="Parey E."/>
            <person name="Roest-Crollius H."/>
            <person name="Braasch I."/>
            <person name="Postlethwait J."/>
            <person name="Bobe J."/>
            <person name="Montfort J."/>
            <person name="Bouchez O."/>
            <person name="Begum T."/>
            <person name="Mejri S."/>
            <person name="Adams A."/>
            <person name="Chen W.-J."/>
            <person name="Guiguen Y."/>
        </authorList>
    </citation>
    <scope>NUCLEOTIDE SEQUENCE</scope>
    <source>
        <strain evidence="2">YG-15Mar2019-1</strain>
        <tissue evidence="2">Brain</tissue>
    </source>
</reference>
<dbReference type="PANTHER" id="PTHR11475:SF63">
    <property type="entry name" value="EOSINOPHIL PEROXIDASE"/>
    <property type="match status" value="1"/>
</dbReference>
<keyword evidence="1" id="KW-0732">Signal</keyword>
<keyword evidence="3" id="KW-1185">Reference proteome</keyword>
<dbReference type="InterPro" id="IPR019791">
    <property type="entry name" value="Haem_peroxidase_animal"/>
</dbReference>
<gene>
    <name evidence="2" type="ORF">MATL_G00081430</name>
</gene>
<feature type="chain" id="PRO_5039380544" description="Eosinophil peroxidase" evidence="1">
    <location>
        <begin position="23"/>
        <end position="388"/>
    </location>
</feature>
<comment type="caution">
    <text evidence="2">The sequence shown here is derived from an EMBL/GenBank/DDBJ whole genome shotgun (WGS) entry which is preliminary data.</text>
</comment>